<protein>
    <recommendedName>
        <fullName evidence="7">Bifunctional riboflavin kinase/FMN adenylyltransferase</fullName>
        <ecNumber evidence="5">2.7.1.26</ecNumber>
        <ecNumber evidence="6">2.7.7.2</ecNumber>
    </recommendedName>
    <alternativeName>
        <fullName evidence="17">Riboflavin biosynthesis protein RibF</fullName>
    </alternativeName>
</protein>
<evidence type="ECO:0000256" key="1">
    <source>
        <dbReference type="ARBA" id="ARBA00002121"/>
    </source>
</evidence>
<dbReference type="GO" id="GO:0008531">
    <property type="term" value="F:riboflavin kinase activity"/>
    <property type="evidence" value="ECO:0007669"/>
    <property type="project" value="UniProtKB-EC"/>
</dbReference>
<dbReference type="SMART" id="SM00904">
    <property type="entry name" value="Flavokinase"/>
    <property type="match status" value="1"/>
</dbReference>
<keyword evidence="11 22" id="KW-0548">Nucleotidyltransferase</keyword>
<evidence type="ECO:0000256" key="8">
    <source>
        <dbReference type="ARBA" id="ARBA00022630"/>
    </source>
</evidence>
<evidence type="ECO:0000256" key="11">
    <source>
        <dbReference type="ARBA" id="ARBA00022695"/>
    </source>
</evidence>
<comment type="catalytic activity">
    <reaction evidence="18">
        <text>riboflavin + ATP = FMN + ADP + H(+)</text>
        <dbReference type="Rhea" id="RHEA:14357"/>
        <dbReference type="ChEBI" id="CHEBI:15378"/>
        <dbReference type="ChEBI" id="CHEBI:30616"/>
        <dbReference type="ChEBI" id="CHEBI:57986"/>
        <dbReference type="ChEBI" id="CHEBI:58210"/>
        <dbReference type="ChEBI" id="CHEBI:456216"/>
        <dbReference type="EC" id="2.7.1.26"/>
    </reaction>
</comment>
<dbReference type="InterPro" id="IPR023465">
    <property type="entry name" value="Riboflavin_kinase_dom_sf"/>
</dbReference>
<dbReference type="InterPro" id="IPR015864">
    <property type="entry name" value="FAD_synthase"/>
</dbReference>
<keyword evidence="13 22" id="KW-0418">Kinase</keyword>
<feature type="domain" description="Riboflavin kinase" evidence="21">
    <location>
        <begin position="184"/>
        <end position="310"/>
    </location>
</feature>
<evidence type="ECO:0000256" key="17">
    <source>
        <dbReference type="ARBA" id="ARBA00032176"/>
    </source>
</evidence>
<dbReference type="InterPro" id="IPR001173">
    <property type="entry name" value="Glyco_trans_2-like"/>
</dbReference>
<comment type="similarity">
    <text evidence="4">Belongs to the RibF family.</text>
</comment>
<dbReference type="GO" id="GO:0009398">
    <property type="term" value="P:FMN biosynthetic process"/>
    <property type="evidence" value="ECO:0007669"/>
    <property type="project" value="TreeGrafter"/>
</dbReference>
<dbReference type="GO" id="GO:0003919">
    <property type="term" value="F:FMN adenylyltransferase activity"/>
    <property type="evidence" value="ECO:0007669"/>
    <property type="project" value="UniProtKB-EC"/>
</dbReference>
<dbReference type="Gene3D" id="2.40.30.30">
    <property type="entry name" value="Riboflavin kinase-like"/>
    <property type="match status" value="1"/>
</dbReference>
<dbReference type="GO" id="GO:0009231">
    <property type="term" value="P:riboflavin biosynthetic process"/>
    <property type="evidence" value="ECO:0007669"/>
    <property type="project" value="InterPro"/>
</dbReference>
<dbReference type="NCBIfam" id="TIGR00083">
    <property type="entry name" value="ribF"/>
    <property type="match status" value="1"/>
</dbReference>
<dbReference type="PANTHER" id="PTHR22749">
    <property type="entry name" value="RIBOFLAVIN KINASE/FMN ADENYLYLTRANSFERASE"/>
    <property type="match status" value="1"/>
</dbReference>
<evidence type="ECO:0000256" key="16">
    <source>
        <dbReference type="ARBA" id="ARBA00023268"/>
    </source>
</evidence>
<dbReference type="EMBL" id="JADKFW010000021">
    <property type="protein sequence ID" value="MBK9719957.1"/>
    <property type="molecule type" value="Genomic_DNA"/>
</dbReference>
<dbReference type="SUPFAM" id="SSF52374">
    <property type="entry name" value="Nucleotidylyl transferase"/>
    <property type="match status" value="1"/>
</dbReference>
<dbReference type="EC" id="2.7.1.26" evidence="5"/>
<comment type="catalytic activity">
    <reaction evidence="19">
        <text>FMN + ATP + H(+) = FAD + diphosphate</text>
        <dbReference type="Rhea" id="RHEA:17237"/>
        <dbReference type="ChEBI" id="CHEBI:15378"/>
        <dbReference type="ChEBI" id="CHEBI:30616"/>
        <dbReference type="ChEBI" id="CHEBI:33019"/>
        <dbReference type="ChEBI" id="CHEBI:57692"/>
        <dbReference type="ChEBI" id="CHEBI:58210"/>
        <dbReference type="EC" id="2.7.7.2"/>
    </reaction>
</comment>
<dbReference type="PANTHER" id="PTHR22749:SF6">
    <property type="entry name" value="RIBOFLAVIN KINASE"/>
    <property type="match status" value="1"/>
</dbReference>
<dbReference type="Proteomes" id="UP000808349">
    <property type="component" value="Unassembled WGS sequence"/>
</dbReference>
<evidence type="ECO:0000256" key="6">
    <source>
        <dbReference type="ARBA" id="ARBA00012393"/>
    </source>
</evidence>
<dbReference type="CDD" id="cd02064">
    <property type="entry name" value="FAD_synthetase_N"/>
    <property type="match status" value="1"/>
</dbReference>
<dbReference type="FunFam" id="3.40.50.620:FF:000021">
    <property type="entry name" value="Riboflavin biosynthesis protein"/>
    <property type="match status" value="1"/>
</dbReference>
<dbReference type="Pfam" id="PF00535">
    <property type="entry name" value="Glycos_transf_2"/>
    <property type="match status" value="1"/>
</dbReference>
<evidence type="ECO:0000256" key="3">
    <source>
        <dbReference type="ARBA" id="ARBA00005201"/>
    </source>
</evidence>
<evidence type="ECO:0000256" key="4">
    <source>
        <dbReference type="ARBA" id="ARBA00010214"/>
    </source>
</evidence>
<keyword evidence="20" id="KW-0472">Membrane</keyword>
<dbReference type="InterPro" id="IPR023468">
    <property type="entry name" value="Riboflavin_kinase"/>
</dbReference>
<dbReference type="Gene3D" id="3.40.50.620">
    <property type="entry name" value="HUPs"/>
    <property type="match status" value="1"/>
</dbReference>
<dbReference type="InterPro" id="IPR015865">
    <property type="entry name" value="Riboflavin_kinase_bac/euk"/>
</dbReference>
<evidence type="ECO:0000256" key="12">
    <source>
        <dbReference type="ARBA" id="ARBA00022741"/>
    </source>
</evidence>
<evidence type="ECO:0000313" key="23">
    <source>
        <dbReference type="Proteomes" id="UP000808349"/>
    </source>
</evidence>
<dbReference type="CDD" id="cd04186">
    <property type="entry name" value="GT_2_like_c"/>
    <property type="match status" value="1"/>
</dbReference>
<evidence type="ECO:0000256" key="7">
    <source>
        <dbReference type="ARBA" id="ARBA00018483"/>
    </source>
</evidence>
<evidence type="ECO:0000256" key="20">
    <source>
        <dbReference type="SAM" id="Phobius"/>
    </source>
</evidence>
<keyword evidence="14" id="KW-0274">FAD</keyword>
<keyword evidence="20" id="KW-0812">Transmembrane</keyword>
<dbReference type="NCBIfam" id="NF004162">
    <property type="entry name" value="PRK05627.1-5"/>
    <property type="match status" value="1"/>
</dbReference>
<comment type="pathway">
    <text evidence="2">Cofactor biosynthesis; FAD biosynthesis; FAD from FMN: step 1/1.</text>
</comment>
<dbReference type="InterPro" id="IPR029044">
    <property type="entry name" value="Nucleotide-diphossugar_trans"/>
</dbReference>
<evidence type="ECO:0000256" key="10">
    <source>
        <dbReference type="ARBA" id="ARBA00022679"/>
    </source>
</evidence>
<dbReference type="EC" id="2.7.7.2" evidence="6"/>
<dbReference type="SUPFAM" id="SSF53448">
    <property type="entry name" value="Nucleotide-diphospho-sugar transferases"/>
    <property type="match status" value="1"/>
</dbReference>
<keyword evidence="15" id="KW-0067">ATP-binding</keyword>
<evidence type="ECO:0000256" key="19">
    <source>
        <dbReference type="ARBA" id="ARBA00049494"/>
    </source>
</evidence>
<dbReference type="Pfam" id="PF01687">
    <property type="entry name" value="Flavokinase"/>
    <property type="match status" value="1"/>
</dbReference>
<keyword evidence="9" id="KW-0288">FMN</keyword>
<evidence type="ECO:0000256" key="18">
    <source>
        <dbReference type="ARBA" id="ARBA00047880"/>
    </source>
</evidence>
<evidence type="ECO:0000256" key="13">
    <source>
        <dbReference type="ARBA" id="ARBA00022777"/>
    </source>
</evidence>
<dbReference type="Gene3D" id="3.90.550.10">
    <property type="entry name" value="Spore Coat Polysaccharide Biosynthesis Protein SpsA, Chain A"/>
    <property type="match status" value="1"/>
</dbReference>
<feature type="transmembrane region" description="Helical" evidence="20">
    <location>
        <begin position="601"/>
        <end position="620"/>
    </location>
</feature>
<sequence length="669" mass="76577">MRVLRLNVDTLPDFDHSVITVGAFDGMHLGHQDIILRLCHEAKKVNGPSILITFDPHPRQILDTTDTRIKLLTTLDEKIEILKETALDYLVIIPFTYDFSQLLPEEYIENILIKKFKPHSFIIGYDHTFGINGTGNIDLLKQYHKKGLFNLIEIPKKEIDDIKISSTLVRQSISNNDYKEALNLLGHPFWFNGKVGTGQQLGTKIGFPTANLILNDPDKIIPNPGIYSAIATVEDRRYDGMLYIGNRPTIGNNLKQTIEIHLLDFRENVYSLQLKIEVIEFIRKDQKFDSIDEMIWQIKEDEKQIKKSLTLFHLTEANFKKNPSVAVVILNYNGAHFLNNYLQSIITHTPNYATIYVIDNASTDDSILLLKQKYPEIKRIILHKNYGYAEGYNKGLAQITADYFVLINSDIQVSDDWLSPLIQRIQSDPFNMAVQPKILALNDPQSFEYAGAAGGLMDALGYTFSYGRMLNKVEKDLGQYQKATPIFWASGAAFIINANMFKSIGGFDGDYFAHQEEIDLCWRIQRAGGKIWYEPNSKVYHLGGGTLDYNNPRKLFLNFRNNLATIFKNSSWPILIILLPVRFVIDFLISLKYLLSGNIVLFLKVLEAYIISILSTLYLLHKKDHYNSKIIRSTVNEVKLSGRLKGSLFIHYYLFGNQKSSDIPKHYID</sequence>
<evidence type="ECO:0000256" key="9">
    <source>
        <dbReference type="ARBA" id="ARBA00022643"/>
    </source>
</evidence>
<comment type="pathway">
    <text evidence="3">Cofactor biosynthesis; FMN biosynthesis; FMN from riboflavin (ATP route): step 1/1.</text>
</comment>
<dbReference type="InterPro" id="IPR014729">
    <property type="entry name" value="Rossmann-like_a/b/a_fold"/>
</dbReference>
<gene>
    <name evidence="22" type="ORF">IPO85_21095</name>
</gene>
<feature type="transmembrane region" description="Helical" evidence="20">
    <location>
        <begin position="572"/>
        <end position="595"/>
    </location>
</feature>
<evidence type="ECO:0000256" key="2">
    <source>
        <dbReference type="ARBA" id="ARBA00004726"/>
    </source>
</evidence>
<dbReference type="AlphaFoldDB" id="A0A9D7SC75"/>
<comment type="function">
    <text evidence="1">Catalyzes the phosphorylation of riboflavin to FMN followed by the adenylation of FMN to FAD.</text>
</comment>
<evidence type="ECO:0000256" key="5">
    <source>
        <dbReference type="ARBA" id="ARBA00012105"/>
    </source>
</evidence>
<proteinExistence type="inferred from homology"/>
<reference evidence="22 23" key="1">
    <citation type="submission" date="2020-10" db="EMBL/GenBank/DDBJ databases">
        <title>Connecting structure to function with the recovery of over 1000 high-quality activated sludge metagenome-assembled genomes encoding full-length rRNA genes using long-read sequencing.</title>
        <authorList>
            <person name="Singleton C.M."/>
            <person name="Petriglieri F."/>
            <person name="Kristensen J.M."/>
            <person name="Kirkegaard R.H."/>
            <person name="Michaelsen T.Y."/>
            <person name="Andersen M.H."/>
            <person name="Karst S.M."/>
            <person name="Dueholm M.S."/>
            <person name="Nielsen P.H."/>
            <person name="Albertsen M."/>
        </authorList>
    </citation>
    <scope>NUCLEOTIDE SEQUENCE [LARGE SCALE GENOMIC DNA]</scope>
    <source>
        <strain evidence="22">Ribe_18-Q3-R11-54_BAT3C.373</strain>
    </source>
</reference>
<evidence type="ECO:0000313" key="22">
    <source>
        <dbReference type="EMBL" id="MBK9719957.1"/>
    </source>
</evidence>
<keyword evidence="12" id="KW-0547">Nucleotide-binding</keyword>
<evidence type="ECO:0000256" key="15">
    <source>
        <dbReference type="ARBA" id="ARBA00022840"/>
    </source>
</evidence>
<keyword evidence="8" id="KW-0285">Flavoprotein</keyword>
<accession>A0A9D7SC75</accession>
<comment type="caution">
    <text evidence="22">The sequence shown here is derived from an EMBL/GenBank/DDBJ whole genome shotgun (WGS) entry which is preliminary data.</text>
</comment>
<evidence type="ECO:0000256" key="14">
    <source>
        <dbReference type="ARBA" id="ARBA00022827"/>
    </source>
</evidence>
<keyword evidence="20" id="KW-1133">Transmembrane helix</keyword>
<keyword evidence="16" id="KW-0511">Multifunctional enzyme</keyword>
<dbReference type="GO" id="GO:0005524">
    <property type="term" value="F:ATP binding"/>
    <property type="evidence" value="ECO:0007669"/>
    <property type="project" value="UniProtKB-KW"/>
</dbReference>
<dbReference type="Pfam" id="PF06574">
    <property type="entry name" value="FAD_syn"/>
    <property type="match status" value="1"/>
</dbReference>
<organism evidence="22 23">
    <name type="scientific">Candidatus Defluviibacterium haderslevense</name>
    <dbReference type="NCBI Taxonomy" id="2981993"/>
    <lineage>
        <taxon>Bacteria</taxon>
        <taxon>Pseudomonadati</taxon>
        <taxon>Bacteroidota</taxon>
        <taxon>Saprospiria</taxon>
        <taxon>Saprospirales</taxon>
        <taxon>Saprospiraceae</taxon>
        <taxon>Candidatus Defluviibacterium</taxon>
    </lineage>
</organism>
<dbReference type="InterPro" id="IPR002606">
    <property type="entry name" value="Riboflavin_kinase_bac"/>
</dbReference>
<dbReference type="SUPFAM" id="SSF82114">
    <property type="entry name" value="Riboflavin kinase-like"/>
    <property type="match status" value="1"/>
</dbReference>
<evidence type="ECO:0000259" key="21">
    <source>
        <dbReference type="SMART" id="SM00904"/>
    </source>
</evidence>
<keyword evidence="10 22" id="KW-0808">Transferase</keyword>
<name>A0A9D7SC75_9BACT</name>